<dbReference type="STRING" id="258723.GCA_900169305_00433"/>
<dbReference type="Proteomes" id="UP000199589">
    <property type="component" value="Unassembled WGS sequence"/>
</dbReference>
<name>A0A1I3UMB0_9LACT</name>
<protein>
    <submittedName>
        <fullName evidence="1">Uncharacterized protein</fullName>
    </submittedName>
</protein>
<sequence>MSIITENFKKMAEENKIQFKTKELPAPIRNKEGNTVEQKQLLFQSALRVTKTKPVGCAVIIHDAELERVNYQITYSKIGYVTDRNKLPDILTELNDLNAMRSGYYRFLVSGDGELFMRFLGITGEDVAPVMDIFIFGGRILRALLPELDKIDGIDLTPRKG</sequence>
<proteinExistence type="predicted"/>
<reference evidence="2" key="1">
    <citation type="submission" date="2016-10" db="EMBL/GenBank/DDBJ databases">
        <authorList>
            <person name="Varghese N."/>
            <person name="Submissions S."/>
        </authorList>
    </citation>
    <scope>NUCLEOTIDE SEQUENCE [LARGE SCALE GENOMIC DNA]</scope>
    <source>
        <strain evidence="2">DSM 16108</strain>
    </source>
</reference>
<organism evidence="1 2">
    <name type="scientific">Marinilactibacillus piezotolerans</name>
    <dbReference type="NCBI Taxonomy" id="258723"/>
    <lineage>
        <taxon>Bacteria</taxon>
        <taxon>Bacillati</taxon>
        <taxon>Bacillota</taxon>
        <taxon>Bacilli</taxon>
        <taxon>Lactobacillales</taxon>
        <taxon>Carnobacteriaceae</taxon>
        <taxon>Marinilactibacillus</taxon>
    </lineage>
</organism>
<gene>
    <name evidence="1" type="ORF">SAMN04488569_100117</name>
</gene>
<dbReference type="OrthoDB" id="2156382at2"/>
<accession>A0A1I3UMB0</accession>
<dbReference type="EMBL" id="FOSJ01000001">
    <property type="protein sequence ID" value="SFJ83056.1"/>
    <property type="molecule type" value="Genomic_DNA"/>
</dbReference>
<keyword evidence="2" id="KW-1185">Reference proteome</keyword>
<evidence type="ECO:0000313" key="1">
    <source>
        <dbReference type="EMBL" id="SFJ83056.1"/>
    </source>
</evidence>
<evidence type="ECO:0000313" key="2">
    <source>
        <dbReference type="Proteomes" id="UP000199589"/>
    </source>
</evidence>
<dbReference type="AlphaFoldDB" id="A0A1I3UMB0"/>
<dbReference type="RefSeq" id="WP_091895134.1">
    <property type="nucleotide sequence ID" value="NZ_FOSJ01000001.1"/>
</dbReference>